<keyword evidence="4" id="KW-0004">4Fe-4S</keyword>
<dbReference type="SUPFAM" id="SSF102114">
    <property type="entry name" value="Radical SAM enzymes"/>
    <property type="match status" value="1"/>
</dbReference>
<comment type="cofactor">
    <cofactor evidence="1">
        <name>[4Fe-4S] cluster</name>
        <dbReference type="ChEBI" id="CHEBI:49883"/>
    </cofactor>
</comment>
<evidence type="ECO:0000256" key="4">
    <source>
        <dbReference type="ARBA" id="ARBA00022485"/>
    </source>
</evidence>
<dbReference type="GO" id="GO:0008173">
    <property type="term" value="F:RNA methyltransferase activity"/>
    <property type="evidence" value="ECO:0007669"/>
    <property type="project" value="InterPro"/>
</dbReference>
<dbReference type="PIRSF" id="PIRSF006004">
    <property type="entry name" value="CHP00048"/>
    <property type="match status" value="1"/>
</dbReference>
<reference evidence="14 15" key="1">
    <citation type="journal article" date="2018" name="Int. J. Syst. Evol. Microbiol.">
        <title>Mesosutterella multiformis gen. nov., sp. nov., a member of the family Sutterellaceae and Sutterella megalosphaeroides sp. nov., isolated from human faeces.</title>
        <authorList>
            <person name="Sakamoto M."/>
            <person name="Ikeyama N."/>
            <person name="Kunihiro T."/>
            <person name="Iino T."/>
            <person name="Yuki M."/>
            <person name="Ohkuma M."/>
        </authorList>
    </citation>
    <scope>NUCLEOTIDE SEQUENCE [LARGE SCALE GENOMIC DNA]</scope>
    <source>
        <strain evidence="14 15">6FBBBH3</strain>
    </source>
</reference>
<dbReference type="InterPro" id="IPR058240">
    <property type="entry name" value="rSAM_sf"/>
</dbReference>
<evidence type="ECO:0000256" key="12">
    <source>
        <dbReference type="ARBA" id="ARBA00023157"/>
    </source>
</evidence>
<keyword evidence="6 14" id="KW-0489">Methyltransferase</keyword>
<dbReference type="AlphaFoldDB" id="A0A2Z6IC40"/>
<sequence>MSDPVLEPGRSARIDIVPETETALEAEPFSSIEEASIALEALGAKPQHVRTLFRAYLGRAAWPDASDERFPKRVREGLAAWRARMAAVLSVRSRHPGADPESERLLVTLADRQTVECVLLPRRGVCVSTQMGCAVGCVFCMTGKGGLVRQLSDLEIAAQAATARALRPLTKKIVFMGMGEPSHNLRNVLSAVRFLAEYGDFGHKDLVISTVGDERLFNELFASRVRPALAVSLHAIDEVKRRTLLPRGTRMTVEALTDAAERYARFSGYPVQYEWTLMAGVNDSFEEIDELARRLSGQYAMVNFIPVNAVEGSPYRRPEPEHARALVARLRAAGIVATLRDSAAQDVDGGCGQLRARVLKEEGK</sequence>
<dbReference type="InterPro" id="IPR006638">
    <property type="entry name" value="Elp3/MiaA/NifB-like_rSAM"/>
</dbReference>
<dbReference type="SMART" id="SM00729">
    <property type="entry name" value="Elp3"/>
    <property type="match status" value="1"/>
</dbReference>
<evidence type="ECO:0000256" key="1">
    <source>
        <dbReference type="ARBA" id="ARBA00001966"/>
    </source>
</evidence>
<dbReference type="SFLD" id="SFLDF00275">
    <property type="entry name" value="adenosine_C2_methyltransferase"/>
    <property type="match status" value="1"/>
</dbReference>
<dbReference type="InterPro" id="IPR007197">
    <property type="entry name" value="rSAM"/>
</dbReference>
<protein>
    <submittedName>
        <fullName evidence="14">Putative RNA methyltransferase</fullName>
    </submittedName>
</protein>
<dbReference type="NCBIfam" id="NF011034">
    <property type="entry name" value="PRK14464.1"/>
    <property type="match status" value="1"/>
</dbReference>
<evidence type="ECO:0000256" key="3">
    <source>
        <dbReference type="ARBA" id="ARBA00007544"/>
    </source>
</evidence>
<dbReference type="GO" id="GO:0005737">
    <property type="term" value="C:cytoplasm"/>
    <property type="evidence" value="ECO:0007669"/>
    <property type="project" value="UniProtKB-SubCell"/>
</dbReference>
<name>A0A2Z6IC40_9BURK</name>
<feature type="domain" description="Radical SAM core" evidence="13">
    <location>
        <begin position="119"/>
        <end position="346"/>
    </location>
</feature>
<dbReference type="CDD" id="cd01335">
    <property type="entry name" value="Radical_SAM"/>
    <property type="match status" value="1"/>
</dbReference>
<dbReference type="PROSITE" id="PS51918">
    <property type="entry name" value="RADICAL_SAM"/>
    <property type="match status" value="1"/>
</dbReference>
<dbReference type="SFLD" id="SFLDG01062">
    <property type="entry name" value="methyltransferase_(Class_A)"/>
    <property type="match status" value="1"/>
</dbReference>
<keyword evidence="11" id="KW-0411">Iron-sulfur</keyword>
<dbReference type="InterPro" id="IPR040072">
    <property type="entry name" value="Methyltransferase_A"/>
</dbReference>
<evidence type="ECO:0000256" key="9">
    <source>
        <dbReference type="ARBA" id="ARBA00022723"/>
    </source>
</evidence>
<evidence type="ECO:0000256" key="2">
    <source>
        <dbReference type="ARBA" id="ARBA00004496"/>
    </source>
</evidence>
<comment type="similarity">
    <text evidence="3">Belongs to the radical SAM superfamily. RlmN family.</text>
</comment>
<dbReference type="GO" id="GO:0051539">
    <property type="term" value="F:4 iron, 4 sulfur cluster binding"/>
    <property type="evidence" value="ECO:0007669"/>
    <property type="project" value="UniProtKB-KW"/>
</dbReference>
<evidence type="ECO:0000256" key="8">
    <source>
        <dbReference type="ARBA" id="ARBA00022691"/>
    </source>
</evidence>
<dbReference type="GO" id="GO:0070475">
    <property type="term" value="P:rRNA base methylation"/>
    <property type="evidence" value="ECO:0007669"/>
    <property type="project" value="TreeGrafter"/>
</dbReference>
<dbReference type="EMBL" id="AP018786">
    <property type="protein sequence ID" value="BBF22638.1"/>
    <property type="molecule type" value="Genomic_DNA"/>
</dbReference>
<keyword evidence="10" id="KW-0408">Iron</keyword>
<evidence type="ECO:0000256" key="7">
    <source>
        <dbReference type="ARBA" id="ARBA00022679"/>
    </source>
</evidence>
<dbReference type="GO" id="GO:0046872">
    <property type="term" value="F:metal ion binding"/>
    <property type="evidence" value="ECO:0007669"/>
    <property type="project" value="UniProtKB-KW"/>
</dbReference>
<evidence type="ECO:0000313" key="15">
    <source>
        <dbReference type="Proteomes" id="UP000271003"/>
    </source>
</evidence>
<dbReference type="Gene3D" id="3.20.20.70">
    <property type="entry name" value="Aldolase class I"/>
    <property type="match status" value="1"/>
</dbReference>
<keyword evidence="15" id="KW-1185">Reference proteome</keyword>
<dbReference type="InterPro" id="IPR004383">
    <property type="entry name" value="rRNA_lsu_MTrfase_RlmN/Cfr"/>
</dbReference>
<organism evidence="14 15">
    <name type="scientific">Sutterella megalosphaeroides</name>
    <dbReference type="NCBI Taxonomy" id="2494234"/>
    <lineage>
        <taxon>Bacteria</taxon>
        <taxon>Pseudomonadati</taxon>
        <taxon>Pseudomonadota</taxon>
        <taxon>Betaproteobacteria</taxon>
        <taxon>Burkholderiales</taxon>
        <taxon>Sutterellaceae</taxon>
        <taxon>Sutterella</taxon>
    </lineage>
</organism>
<comment type="subcellular location">
    <subcellularLocation>
        <location evidence="2">Cytoplasm</location>
    </subcellularLocation>
</comment>
<proteinExistence type="inferred from homology"/>
<accession>A0A2Z6IC40</accession>
<keyword evidence="9" id="KW-0479">Metal-binding</keyword>
<keyword evidence="8" id="KW-0949">S-adenosyl-L-methionine</keyword>
<gene>
    <name evidence="14" type="ORF">SUTMEG_05290</name>
</gene>
<dbReference type="InterPro" id="IPR013785">
    <property type="entry name" value="Aldolase_TIM"/>
</dbReference>
<dbReference type="Proteomes" id="UP000271003">
    <property type="component" value="Chromosome"/>
</dbReference>
<dbReference type="OrthoDB" id="9793973at2"/>
<keyword evidence="7 14" id="KW-0808">Transferase</keyword>
<evidence type="ECO:0000256" key="10">
    <source>
        <dbReference type="ARBA" id="ARBA00023004"/>
    </source>
</evidence>
<evidence type="ECO:0000259" key="13">
    <source>
        <dbReference type="PROSITE" id="PS51918"/>
    </source>
</evidence>
<evidence type="ECO:0000256" key="6">
    <source>
        <dbReference type="ARBA" id="ARBA00022603"/>
    </source>
</evidence>
<dbReference type="PANTHER" id="PTHR30544">
    <property type="entry name" value="23S RRNA METHYLTRANSFERASE"/>
    <property type="match status" value="1"/>
</dbReference>
<dbReference type="GO" id="GO:0030488">
    <property type="term" value="P:tRNA methylation"/>
    <property type="evidence" value="ECO:0007669"/>
    <property type="project" value="TreeGrafter"/>
</dbReference>
<evidence type="ECO:0000313" key="14">
    <source>
        <dbReference type="EMBL" id="BBF22638.1"/>
    </source>
</evidence>
<dbReference type="PANTHER" id="PTHR30544:SF5">
    <property type="entry name" value="RADICAL SAM CORE DOMAIN-CONTAINING PROTEIN"/>
    <property type="match status" value="1"/>
</dbReference>
<dbReference type="SFLD" id="SFLDS00029">
    <property type="entry name" value="Radical_SAM"/>
    <property type="match status" value="1"/>
</dbReference>
<keyword evidence="5" id="KW-0963">Cytoplasm</keyword>
<keyword evidence="12" id="KW-1015">Disulfide bond</keyword>
<dbReference type="KEGG" id="sutt:SUTMEG_05290"/>
<evidence type="ECO:0000256" key="5">
    <source>
        <dbReference type="ARBA" id="ARBA00022490"/>
    </source>
</evidence>
<evidence type="ECO:0000256" key="11">
    <source>
        <dbReference type="ARBA" id="ARBA00023014"/>
    </source>
</evidence>
<dbReference type="RefSeq" id="WP_120176327.1">
    <property type="nucleotide sequence ID" value="NZ_AP018786.1"/>
</dbReference>
<dbReference type="Pfam" id="PF04055">
    <property type="entry name" value="Radical_SAM"/>
    <property type="match status" value="1"/>
</dbReference>